<feature type="signal peptide" evidence="1">
    <location>
        <begin position="1"/>
        <end position="23"/>
    </location>
</feature>
<evidence type="ECO:0000256" key="1">
    <source>
        <dbReference type="SAM" id="SignalP"/>
    </source>
</evidence>
<dbReference type="AlphaFoldDB" id="A0A1H6M854"/>
<sequence length="190" mass="21317">MFQAFFLSVSCFFAFWTSTAVFAEPLASEDIVPESREDVIAQHLRRADTVLLVCVYTSSYEPVRAGNGVVWKRVYHSRVVQGLRGNLPVGAVLEIEQIAESLPESGVIHSDGSKRFISSPVQGELWYVFLDSKGIDKKAGDVYSCPLDVMFLNPLKMKDKDGIQSFNRLVHVQDARIAEEAEAARFRKEE</sequence>
<gene>
    <name evidence="2" type="ORF">PYTT_2224</name>
</gene>
<evidence type="ECO:0000313" key="2">
    <source>
        <dbReference type="EMBL" id="SEH97557.1"/>
    </source>
</evidence>
<dbReference type="KEGG" id="agl:PYTT_2224"/>
<proteinExistence type="predicted"/>
<dbReference type="RefSeq" id="WP_067776721.1">
    <property type="nucleotide sequence ID" value="NZ_LIGX01000031.1"/>
</dbReference>
<dbReference type="Proteomes" id="UP000176204">
    <property type="component" value="Chromosome I"/>
</dbReference>
<dbReference type="OrthoDB" id="9965409at2"/>
<reference evidence="3" key="1">
    <citation type="submission" date="2016-09" db="EMBL/GenBank/DDBJ databases">
        <authorList>
            <person name="Koehorst J."/>
        </authorList>
    </citation>
    <scope>NUCLEOTIDE SEQUENCE [LARGE SCALE GENOMIC DNA]</scope>
</reference>
<keyword evidence="3" id="KW-1185">Reference proteome</keyword>
<feature type="chain" id="PRO_5009604573" evidence="1">
    <location>
        <begin position="24"/>
        <end position="190"/>
    </location>
</feature>
<name>A0A1H6M854_9BACT</name>
<accession>A0A1H6M854</accession>
<dbReference type="EMBL" id="LT629973">
    <property type="protein sequence ID" value="SEH97557.1"/>
    <property type="molecule type" value="Genomic_DNA"/>
</dbReference>
<keyword evidence="1" id="KW-0732">Signal</keyword>
<organism evidence="2 3">
    <name type="scientific">Akkermansia glycaniphila</name>
    <dbReference type="NCBI Taxonomy" id="1679444"/>
    <lineage>
        <taxon>Bacteria</taxon>
        <taxon>Pseudomonadati</taxon>
        <taxon>Verrucomicrobiota</taxon>
        <taxon>Verrucomicrobiia</taxon>
        <taxon>Verrucomicrobiales</taxon>
        <taxon>Akkermansiaceae</taxon>
        <taxon>Akkermansia</taxon>
    </lineage>
</organism>
<protein>
    <submittedName>
        <fullName evidence="2">Uncharacterized protein</fullName>
    </submittedName>
</protein>
<evidence type="ECO:0000313" key="3">
    <source>
        <dbReference type="Proteomes" id="UP000176204"/>
    </source>
</evidence>